<dbReference type="RefSeq" id="WP_100785752.1">
    <property type="nucleotide sequence ID" value="NZ_NPDU01000001.1"/>
</dbReference>
<keyword evidence="3" id="KW-1185">Reference proteome</keyword>
<evidence type="ECO:0000313" key="1">
    <source>
        <dbReference type="EMBL" id="PJZ53278.1"/>
    </source>
</evidence>
<sequence>MKIEYSNDGMDLKPEELQVSTGTLSMVSRLLFPGSLLKTYKVHHFENESKSRAKNIPDRV</sequence>
<evidence type="ECO:0000313" key="3">
    <source>
        <dbReference type="Proteomes" id="UP000232149"/>
    </source>
</evidence>
<dbReference type="EMBL" id="NPDV01000008">
    <property type="protein sequence ID" value="PJZ53278.1"/>
    <property type="molecule type" value="Genomic_DNA"/>
</dbReference>
<reference evidence="3 4" key="1">
    <citation type="submission" date="2017-07" db="EMBL/GenBank/DDBJ databases">
        <title>Leptospira spp. isolated from tropical soils.</title>
        <authorList>
            <person name="Thibeaux R."/>
            <person name="Iraola G."/>
            <person name="Ferres I."/>
            <person name="Bierque E."/>
            <person name="Girault D."/>
            <person name="Soupe-Gilbert M.-E."/>
            <person name="Picardeau M."/>
            <person name="Goarant C."/>
        </authorList>
    </citation>
    <scope>NUCLEOTIDE SEQUENCE [LARGE SCALE GENOMIC DNA]</scope>
    <source>
        <strain evidence="1 4">FH2-B-C1</strain>
        <strain evidence="2 3">FH2-B-D1</strain>
    </source>
</reference>
<name>A0A2M9YP14_9LEPT</name>
<comment type="caution">
    <text evidence="1">The sequence shown here is derived from an EMBL/GenBank/DDBJ whole genome shotgun (WGS) entry which is preliminary data.</text>
</comment>
<accession>A0A2M9YP14</accession>
<dbReference type="Proteomes" id="UP000232188">
    <property type="component" value="Unassembled WGS sequence"/>
</dbReference>
<dbReference type="AlphaFoldDB" id="A0A2M9YP14"/>
<dbReference type="Proteomes" id="UP000232149">
    <property type="component" value="Unassembled WGS sequence"/>
</dbReference>
<evidence type="ECO:0000313" key="2">
    <source>
        <dbReference type="EMBL" id="PJZ63914.1"/>
    </source>
</evidence>
<protein>
    <submittedName>
        <fullName evidence="1">Uncharacterized protein</fullName>
    </submittedName>
</protein>
<gene>
    <name evidence="2" type="ORF">CH376_00355</name>
    <name evidence="1" type="ORF">CH380_10755</name>
</gene>
<organism evidence="1 4">
    <name type="scientific">Leptospira adleri</name>
    <dbReference type="NCBI Taxonomy" id="2023186"/>
    <lineage>
        <taxon>Bacteria</taxon>
        <taxon>Pseudomonadati</taxon>
        <taxon>Spirochaetota</taxon>
        <taxon>Spirochaetia</taxon>
        <taxon>Leptospirales</taxon>
        <taxon>Leptospiraceae</taxon>
        <taxon>Leptospira</taxon>
    </lineage>
</organism>
<proteinExistence type="predicted"/>
<evidence type="ECO:0000313" key="4">
    <source>
        <dbReference type="Proteomes" id="UP000232188"/>
    </source>
</evidence>
<dbReference type="EMBL" id="NPDU01000001">
    <property type="protein sequence ID" value="PJZ63914.1"/>
    <property type="molecule type" value="Genomic_DNA"/>
</dbReference>